<keyword evidence="2" id="KW-1185">Reference proteome</keyword>
<proteinExistence type="predicted"/>
<reference evidence="1" key="1">
    <citation type="submission" date="2012-06" db="EMBL/GenBank/DDBJ databases">
        <title>Genomic characterization of five bacteriophages specific for Yersinia species.</title>
        <authorList>
            <person name="Skurnik M."/>
            <person name="Nawaz A."/>
            <person name="Happonen L."/>
            <person name="Butcher S."/>
            <person name="Mattinen L."/>
        </authorList>
    </citation>
    <scope>NUCLEOTIDE SEQUENCE [LARGE SCALE GENOMIC DNA]</scope>
</reference>
<dbReference type="KEGG" id="vg:54990845"/>
<dbReference type="EMBL" id="HE956707">
    <property type="protein sequence ID" value="CCI88396.2"/>
    <property type="molecule type" value="Genomic_DNA"/>
</dbReference>
<protein>
    <submittedName>
        <fullName evidence="1">Uncharacterized protein</fullName>
    </submittedName>
</protein>
<accession>I7K2H8</accession>
<dbReference type="Proteomes" id="UP000002907">
    <property type="component" value="Segment"/>
</dbReference>
<sequence>MIKAIIAVLSWAYANEAKKLARNAKKLDKLHAQTAVKSVELARQSHEALEEAQGIAREKHHVADRAEFFRRRGKSIVEMFGGDVQ</sequence>
<name>I7K2H8_9CAUD</name>
<evidence type="ECO:0000313" key="1">
    <source>
        <dbReference type="EMBL" id="CCI88396.2"/>
    </source>
</evidence>
<organism evidence="1 2">
    <name type="scientific">Yersinia phage phiR8-01</name>
    <dbReference type="NCBI Taxonomy" id="1206556"/>
    <lineage>
        <taxon>Viruses</taxon>
        <taxon>Duplodnaviria</taxon>
        <taxon>Heunggongvirae</taxon>
        <taxon>Uroviricota</taxon>
        <taxon>Caudoviricetes</taxon>
        <taxon>Autographivirales</taxon>
        <taxon>Autonotataviridae</taxon>
        <taxon>Melnykvirinae</taxon>
        <taxon>Pienvirus</taxon>
        <taxon>Pienvirus R801</taxon>
    </lineage>
</organism>
<evidence type="ECO:0000313" key="2">
    <source>
        <dbReference type="Proteomes" id="UP000002907"/>
    </source>
</evidence>
<dbReference type="RefSeq" id="YP_009800349.1">
    <property type="nucleotide sequence ID" value="NC_047951.1"/>
</dbReference>
<gene>
    <name evidence="1" type="primary">g015</name>
    <name evidence="1" type="ORF">BN110_026</name>
</gene>
<dbReference type="GeneID" id="54990845"/>